<reference evidence="1 2" key="2">
    <citation type="journal article" date="2010" name="Nucleic Acids Res.">
        <title>BeetleBase in 2010: revisions to provide comprehensive genomic information for Tribolium castaneum.</title>
        <authorList>
            <person name="Kim H.S."/>
            <person name="Murphy T."/>
            <person name="Xia J."/>
            <person name="Caragea D."/>
            <person name="Park Y."/>
            <person name="Beeman R.W."/>
            <person name="Lorenzen M.D."/>
            <person name="Butcher S."/>
            <person name="Manak J.R."/>
            <person name="Brown S.J."/>
        </authorList>
    </citation>
    <scope>GENOME REANNOTATION</scope>
    <source>
        <strain evidence="1 2">Georgia GA2</strain>
    </source>
</reference>
<evidence type="ECO:0000313" key="2">
    <source>
        <dbReference type="Proteomes" id="UP000007266"/>
    </source>
</evidence>
<reference evidence="1 2" key="1">
    <citation type="journal article" date="2008" name="Nature">
        <title>The genome of the model beetle and pest Tribolium castaneum.</title>
        <authorList>
            <consortium name="Tribolium Genome Sequencing Consortium"/>
            <person name="Richards S."/>
            <person name="Gibbs R.A."/>
            <person name="Weinstock G.M."/>
            <person name="Brown S.J."/>
            <person name="Denell R."/>
            <person name="Beeman R.W."/>
            <person name="Gibbs R."/>
            <person name="Beeman R.W."/>
            <person name="Brown S.J."/>
            <person name="Bucher G."/>
            <person name="Friedrich M."/>
            <person name="Grimmelikhuijzen C.J."/>
            <person name="Klingler M."/>
            <person name="Lorenzen M."/>
            <person name="Richards S."/>
            <person name="Roth S."/>
            <person name="Schroder R."/>
            <person name="Tautz D."/>
            <person name="Zdobnov E.M."/>
            <person name="Muzny D."/>
            <person name="Gibbs R.A."/>
            <person name="Weinstock G.M."/>
            <person name="Attaway T."/>
            <person name="Bell S."/>
            <person name="Buhay C.J."/>
            <person name="Chandrabose M.N."/>
            <person name="Chavez D."/>
            <person name="Clerk-Blankenburg K.P."/>
            <person name="Cree A."/>
            <person name="Dao M."/>
            <person name="Davis C."/>
            <person name="Chacko J."/>
            <person name="Dinh H."/>
            <person name="Dugan-Rocha S."/>
            <person name="Fowler G."/>
            <person name="Garner T.T."/>
            <person name="Garnes J."/>
            <person name="Gnirke A."/>
            <person name="Hawes A."/>
            <person name="Hernandez J."/>
            <person name="Hines S."/>
            <person name="Holder M."/>
            <person name="Hume J."/>
            <person name="Jhangiani S.N."/>
            <person name="Joshi V."/>
            <person name="Khan Z.M."/>
            <person name="Jackson L."/>
            <person name="Kovar C."/>
            <person name="Kowis A."/>
            <person name="Lee S."/>
            <person name="Lewis L.R."/>
            <person name="Margolis J."/>
            <person name="Morgan M."/>
            <person name="Nazareth L.V."/>
            <person name="Nguyen N."/>
            <person name="Okwuonu G."/>
            <person name="Parker D."/>
            <person name="Richards S."/>
            <person name="Ruiz S.J."/>
            <person name="Santibanez J."/>
            <person name="Savard J."/>
            <person name="Scherer S.E."/>
            <person name="Schneider B."/>
            <person name="Sodergren E."/>
            <person name="Tautz D."/>
            <person name="Vattahil S."/>
            <person name="Villasana D."/>
            <person name="White C.S."/>
            <person name="Wright R."/>
            <person name="Park Y."/>
            <person name="Beeman R.W."/>
            <person name="Lord J."/>
            <person name="Oppert B."/>
            <person name="Lorenzen M."/>
            <person name="Brown S."/>
            <person name="Wang L."/>
            <person name="Savard J."/>
            <person name="Tautz D."/>
            <person name="Richards S."/>
            <person name="Weinstock G."/>
            <person name="Gibbs R.A."/>
            <person name="Liu Y."/>
            <person name="Worley K."/>
            <person name="Weinstock G."/>
            <person name="Elsik C.G."/>
            <person name="Reese J.T."/>
            <person name="Elhaik E."/>
            <person name="Landan G."/>
            <person name="Graur D."/>
            <person name="Arensburger P."/>
            <person name="Atkinson P."/>
            <person name="Beeman R.W."/>
            <person name="Beidler J."/>
            <person name="Brown S.J."/>
            <person name="Demuth J.P."/>
            <person name="Drury D.W."/>
            <person name="Du Y.Z."/>
            <person name="Fujiwara H."/>
            <person name="Lorenzen M."/>
            <person name="Maselli V."/>
            <person name="Osanai M."/>
            <person name="Park Y."/>
            <person name="Robertson H.M."/>
            <person name="Tu Z."/>
            <person name="Wang J.J."/>
            <person name="Wang S."/>
            <person name="Richards S."/>
            <person name="Song H."/>
            <person name="Zhang L."/>
            <person name="Sodergren E."/>
            <person name="Werner D."/>
            <person name="Stanke M."/>
            <person name="Morgenstern B."/>
            <person name="Solovyev V."/>
            <person name="Kosarev P."/>
            <person name="Brown G."/>
            <person name="Chen H.C."/>
            <person name="Ermolaeva O."/>
            <person name="Hlavina W."/>
            <person name="Kapustin Y."/>
            <person name="Kiryutin B."/>
            <person name="Kitts P."/>
            <person name="Maglott D."/>
            <person name="Pruitt K."/>
            <person name="Sapojnikov V."/>
            <person name="Souvorov A."/>
            <person name="Mackey A.J."/>
            <person name="Waterhouse R.M."/>
            <person name="Wyder S."/>
            <person name="Zdobnov E.M."/>
            <person name="Zdobnov E.M."/>
            <person name="Wyder S."/>
            <person name="Kriventseva E.V."/>
            <person name="Kadowaki T."/>
            <person name="Bork P."/>
            <person name="Aranda M."/>
            <person name="Bao R."/>
            <person name="Beermann A."/>
            <person name="Berns N."/>
            <person name="Bolognesi R."/>
            <person name="Bonneton F."/>
            <person name="Bopp D."/>
            <person name="Brown S.J."/>
            <person name="Bucher G."/>
            <person name="Butts T."/>
            <person name="Chaumot A."/>
            <person name="Denell R.E."/>
            <person name="Ferrier D.E."/>
            <person name="Friedrich M."/>
            <person name="Gordon C.M."/>
            <person name="Jindra M."/>
            <person name="Klingler M."/>
            <person name="Lan Q."/>
            <person name="Lattorff H.M."/>
            <person name="Laudet V."/>
            <person name="von Levetsow C."/>
            <person name="Liu Z."/>
            <person name="Lutz R."/>
            <person name="Lynch J.A."/>
            <person name="da Fonseca R.N."/>
            <person name="Posnien N."/>
            <person name="Reuter R."/>
            <person name="Roth S."/>
            <person name="Savard J."/>
            <person name="Schinko J.B."/>
            <person name="Schmitt C."/>
            <person name="Schoppmeier M."/>
            <person name="Schroder R."/>
            <person name="Shippy T.D."/>
            <person name="Simonnet F."/>
            <person name="Marques-Souza H."/>
            <person name="Tautz D."/>
            <person name="Tomoyasu Y."/>
            <person name="Trauner J."/>
            <person name="Van der Zee M."/>
            <person name="Vervoort M."/>
            <person name="Wittkopp N."/>
            <person name="Wimmer E.A."/>
            <person name="Yang X."/>
            <person name="Jones A.K."/>
            <person name="Sattelle D.B."/>
            <person name="Ebert P.R."/>
            <person name="Nelson D."/>
            <person name="Scott J.G."/>
            <person name="Beeman R.W."/>
            <person name="Muthukrishnan S."/>
            <person name="Kramer K.J."/>
            <person name="Arakane Y."/>
            <person name="Beeman R.W."/>
            <person name="Zhu Q."/>
            <person name="Hogenkamp D."/>
            <person name="Dixit R."/>
            <person name="Oppert B."/>
            <person name="Jiang H."/>
            <person name="Zou Z."/>
            <person name="Marshall J."/>
            <person name="Elpidina E."/>
            <person name="Vinokurov K."/>
            <person name="Oppert C."/>
            <person name="Zou Z."/>
            <person name="Evans J."/>
            <person name="Lu Z."/>
            <person name="Zhao P."/>
            <person name="Sumathipala N."/>
            <person name="Altincicek B."/>
            <person name="Vilcinskas A."/>
            <person name="Williams M."/>
            <person name="Hultmark D."/>
            <person name="Hetru C."/>
            <person name="Jiang H."/>
            <person name="Grimmelikhuijzen C.J."/>
            <person name="Hauser F."/>
            <person name="Cazzamali G."/>
            <person name="Williamson M."/>
            <person name="Park Y."/>
            <person name="Li B."/>
            <person name="Tanaka Y."/>
            <person name="Predel R."/>
            <person name="Neupert S."/>
            <person name="Schachtner J."/>
            <person name="Verleyen P."/>
            <person name="Raible F."/>
            <person name="Bork P."/>
            <person name="Friedrich M."/>
            <person name="Walden K.K."/>
            <person name="Robertson H.M."/>
            <person name="Angeli S."/>
            <person name="Foret S."/>
            <person name="Bucher G."/>
            <person name="Schuetz S."/>
            <person name="Maleszka R."/>
            <person name="Wimmer E.A."/>
            <person name="Beeman R.W."/>
            <person name="Lorenzen M."/>
            <person name="Tomoyasu Y."/>
            <person name="Miller S.C."/>
            <person name="Grossmann D."/>
            <person name="Bucher G."/>
        </authorList>
    </citation>
    <scope>NUCLEOTIDE SEQUENCE [LARGE SCALE GENOMIC DNA]</scope>
    <source>
        <strain evidence="1 2">Georgia GA2</strain>
    </source>
</reference>
<protein>
    <submittedName>
        <fullName evidence="1">Uncharacterized protein</fullName>
    </submittedName>
</protein>
<name>D6WPE0_TRICA</name>
<evidence type="ECO:0000313" key="1">
    <source>
        <dbReference type="EMBL" id="EFA07402.1"/>
    </source>
</evidence>
<sequence length="84" mass="9675">MGMWRDGEWRAVVRCDGLKQEDGWRHTVMCFGWSRTVDCVTVEDFPSLRRPLYSGAKNGHCSTRAVTFAFCRGKNSNHPHPNFN</sequence>
<gene>
    <name evidence="1" type="primary">GLEAN_16385</name>
    <name evidence="1" type="ORF">TcasGA2_TC016385</name>
</gene>
<accession>D6WPE0</accession>
<dbReference type="InParanoid" id="D6WPE0"/>
<dbReference type="Proteomes" id="UP000007266">
    <property type="component" value="Linkage group 7"/>
</dbReference>
<dbReference type="AlphaFoldDB" id="D6WPE0"/>
<dbReference type="EMBL" id="KQ971354">
    <property type="protein sequence ID" value="EFA07402.1"/>
    <property type="molecule type" value="Genomic_DNA"/>
</dbReference>
<dbReference type="HOGENOM" id="CLU_2530402_0_0_1"/>
<proteinExistence type="predicted"/>
<organism evidence="1 2">
    <name type="scientific">Tribolium castaneum</name>
    <name type="common">Red flour beetle</name>
    <dbReference type="NCBI Taxonomy" id="7070"/>
    <lineage>
        <taxon>Eukaryota</taxon>
        <taxon>Metazoa</taxon>
        <taxon>Ecdysozoa</taxon>
        <taxon>Arthropoda</taxon>
        <taxon>Hexapoda</taxon>
        <taxon>Insecta</taxon>
        <taxon>Pterygota</taxon>
        <taxon>Neoptera</taxon>
        <taxon>Endopterygota</taxon>
        <taxon>Coleoptera</taxon>
        <taxon>Polyphaga</taxon>
        <taxon>Cucujiformia</taxon>
        <taxon>Tenebrionidae</taxon>
        <taxon>Tenebrionidae incertae sedis</taxon>
        <taxon>Tribolium</taxon>
    </lineage>
</organism>
<keyword evidence="2" id="KW-1185">Reference proteome</keyword>